<keyword evidence="3" id="KW-0547">Nucleotide-binding</keyword>
<organism evidence="11">
    <name type="scientific">Aphanomyces astaci</name>
    <name type="common">Crayfish plague agent</name>
    <dbReference type="NCBI Taxonomy" id="112090"/>
    <lineage>
        <taxon>Eukaryota</taxon>
        <taxon>Sar</taxon>
        <taxon>Stramenopiles</taxon>
        <taxon>Oomycota</taxon>
        <taxon>Saprolegniomycetes</taxon>
        <taxon>Saprolegniales</taxon>
        <taxon>Verrucalvaceae</taxon>
        <taxon>Aphanomyces</taxon>
    </lineage>
</organism>
<dbReference type="Gene3D" id="3.40.50.300">
    <property type="entry name" value="P-loop containing nucleotide triphosphate hydrolases"/>
    <property type="match status" value="1"/>
</dbReference>
<evidence type="ECO:0000256" key="3">
    <source>
        <dbReference type="ARBA" id="ARBA00022741"/>
    </source>
</evidence>
<dbReference type="InterPro" id="IPR027417">
    <property type="entry name" value="P-loop_NTPase"/>
</dbReference>
<dbReference type="AlphaFoldDB" id="W4H6Q7"/>
<feature type="domain" description="ABC transporter" evidence="9">
    <location>
        <begin position="559"/>
        <end position="789"/>
    </location>
</feature>
<dbReference type="RefSeq" id="XP_009823788.1">
    <property type="nucleotide sequence ID" value="XM_009825486.1"/>
</dbReference>
<dbReference type="STRING" id="112090.W4H6Q7"/>
<feature type="transmembrane region" description="Helical" evidence="8">
    <location>
        <begin position="108"/>
        <end position="127"/>
    </location>
</feature>
<keyword evidence="2 8" id="KW-0812">Transmembrane</keyword>
<feature type="region of interest" description="Disordered" evidence="7">
    <location>
        <begin position="1"/>
        <end position="27"/>
    </location>
</feature>
<protein>
    <recommendedName>
        <fullName evidence="12">ABC transporter domain-containing protein</fullName>
    </recommendedName>
</protein>
<gene>
    <name evidence="11" type="ORF">H257_02006</name>
</gene>
<dbReference type="VEuPathDB" id="FungiDB:H257_02006"/>
<evidence type="ECO:0000313" key="11">
    <source>
        <dbReference type="EMBL" id="ETV86989.1"/>
    </source>
</evidence>
<dbReference type="SUPFAM" id="SSF90123">
    <property type="entry name" value="ABC transporter transmembrane region"/>
    <property type="match status" value="1"/>
</dbReference>
<dbReference type="PROSITE" id="PS50893">
    <property type="entry name" value="ABC_TRANSPORTER_2"/>
    <property type="match status" value="1"/>
</dbReference>
<dbReference type="Gene3D" id="1.20.1560.10">
    <property type="entry name" value="ABC transporter type 1, transmembrane domain"/>
    <property type="match status" value="1"/>
</dbReference>
<feature type="transmembrane region" description="Helical" evidence="8">
    <location>
        <begin position="221"/>
        <end position="246"/>
    </location>
</feature>
<dbReference type="InterPro" id="IPR003593">
    <property type="entry name" value="AAA+_ATPase"/>
</dbReference>
<keyword evidence="4" id="KW-0067">ATP-binding</keyword>
<feature type="transmembrane region" description="Helical" evidence="8">
    <location>
        <begin position="266"/>
        <end position="287"/>
    </location>
</feature>
<evidence type="ECO:0000259" key="9">
    <source>
        <dbReference type="PROSITE" id="PS50893"/>
    </source>
</evidence>
<dbReference type="GeneID" id="20804002"/>
<dbReference type="CDD" id="cd07346">
    <property type="entry name" value="ABC_6TM_exporters"/>
    <property type="match status" value="1"/>
</dbReference>
<dbReference type="GO" id="GO:0016020">
    <property type="term" value="C:membrane"/>
    <property type="evidence" value="ECO:0007669"/>
    <property type="project" value="UniProtKB-SubCell"/>
</dbReference>
<comment type="subcellular location">
    <subcellularLocation>
        <location evidence="1">Membrane</location>
        <topology evidence="1">Multi-pass membrane protein</topology>
    </subcellularLocation>
</comment>
<dbReference type="OrthoDB" id="6500128at2759"/>
<dbReference type="PANTHER" id="PTHR24221:SF620">
    <property type="entry name" value="ABC TRANSMEMBRANE TYPE-1 DOMAIN-CONTAINING PROTEIN"/>
    <property type="match status" value="1"/>
</dbReference>
<evidence type="ECO:0000256" key="6">
    <source>
        <dbReference type="ARBA" id="ARBA00023136"/>
    </source>
</evidence>
<sequence length="827" mass="89417">MAKSPNAALFFPMSSSPRQQLTPSGSSLSPLRHLDAEHVRRFLDTWLWHYTILGTLVVDLVVQSVVLLGLAPQVSPWAMSPCVFLAAIDMVLRCGVWRRTMRRFHSASADALLGVCMLVVWFCRIVWPVSNTGTSTGRQLVPLLSVALASMRLVLKPRARQLTKACSRQRQCTNTAIRLRPTFSAPTGDTGTSSEQKPLVYSTWNVIRSTLSHWATQRTDLAWCIVVMFINASINPLQAYCLQHLLDQAFLAATSSANPQVALHHGMTGLIVLCVPFGLSTVGIGVFQSRMLARATARLHSQLLHVVLAQPATYFVHDAKEGDVTNVFASDVARVNALWQGVFWNLLHPAIVAAGGFGYLLVCDFNTGWLAFWVAIVLVSSGPQGRAAAHSTTFGAANAALTASFQDTLSSHATVVVYDMQPSIQAKFDVNVQALSSIQFAKDLWATLVQIYIEGAMYTFVAVVTAGLATRVVVGHTLTAGEFVSYVALLGRISSPITVLGGFMRVAIGNSSSLQRVDALLALSSDGHVITTDDMSFKSMTTATSTDSISAAHPLQTALTASHLIVQVNRTVVVADVSFACPRGTLTCIVGPSGSGKTSVLRCLMQTGPSHASGHIWWDESPLTLAHQAHVGVVFQHPRFLHGTIRENLRYGHPRASDVDCHDAAAMAHCLPFVNELPKGLDTDMESVQWSGGQLQRLSLARALVRRPSVLLLDEATSALDQESELAVVATLTWLAKTQGTVVVAVTHRLATTKVADQIIVLQAGRMVEVGRHADLMERRGIFYDLAHENDASSRSKNGHEKGDVALLDEEGDAADVELGDEAYMVL</sequence>
<feature type="transmembrane region" description="Helical" evidence="8">
    <location>
        <begin position="139"/>
        <end position="155"/>
    </location>
</feature>
<dbReference type="SMART" id="SM00382">
    <property type="entry name" value="AAA"/>
    <property type="match status" value="1"/>
</dbReference>
<feature type="transmembrane region" description="Helical" evidence="8">
    <location>
        <begin position="47"/>
        <end position="71"/>
    </location>
</feature>
<dbReference type="Pfam" id="PF00005">
    <property type="entry name" value="ABC_tran"/>
    <property type="match status" value="1"/>
</dbReference>
<dbReference type="InterPro" id="IPR039421">
    <property type="entry name" value="Type_1_exporter"/>
</dbReference>
<keyword evidence="6 8" id="KW-0472">Membrane</keyword>
<dbReference type="InterPro" id="IPR011527">
    <property type="entry name" value="ABC1_TM_dom"/>
</dbReference>
<evidence type="ECO:0008006" key="12">
    <source>
        <dbReference type="Google" id="ProtNLM"/>
    </source>
</evidence>
<name>W4H6Q7_APHAT</name>
<evidence type="ECO:0000256" key="1">
    <source>
        <dbReference type="ARBA" id="ARBA00004141"/>
    </source>
</evidence>
<reference evidence="11" key="1">
    <citation type="submission" date="2013-12" db="EMBL/GenBank/DDBJ databases">
        <title>The Genome Sequence of Aphanomyces astaci APO3.</title>
        <authorList>
            <consortium name="The Broad Institute Genomics Platform"/>
            <person name="Russ C."/>
            <person name="Tyler B."/>
            <person name="van West P."/>
            <person name="Dieguez-Uribeondo J."/>
            <person name="Young S.K."/>
            <person name="Zeng Q."/>
            <person name="Gargeya S."/>
            <person name="Fitzgerald M."/>
            <person name="Abouelleil A."/>
            <person name="Alvarado L."/>
            <person name="Chapman S.B."/>
            <person name="Gainer-Dewar J."/>
            <person name="Goldberg J."/>
            <person name="Griggs A."/>
            <person name="Gujja S."/>
            <person name="Hansen M."/>
            <person name="Howarth C."/>
            <person name="Imamovic A."/>
            <person name="Ireland A."/>
            <person name="Larimer J."/>
            <person name="McCowan C."/>
            <person name="Murphy C."/>
            <person name="Pearson M."/>
            <person name="Poon T.W."/>
            <person name="Priest M."/>
            <person name="Roberts A."/>
            <person name="Saif S."/>
            <person name="Shea T."/>
            <person name="Sykes S."/>
            <person name="Wortman J."/>
            <person name="Nusbaum C."/>
            <person name="Birren B."/>
        </authorList>
    </citation>
    <scope>NUCLEOTIDE SEQUENCE [LARGE SCALE GENOMIC DNA]</scope>
    <source>
        <strain evidence="11">APO3</strain>
    </source>
</reference>
<dbReference type="GO" id="GO:0140359">
    <property type="term" value="F:ABC-type transporter activity"/>
    <property type="evidence" value="ECO:0007669"/>
    <property type="project" value="InterPro"/>
</dbReference>
<dbReference type="GO" id="GO:0016887">
    <property type="term" value="F:ATP hydrolysis activity"/>
    <property type="evidence" value="ECO:0007669"/>
    <property type="project" value="InterPro"/>
</dbReference>
<dbReference type="EMBL" id="KI913116">
    <property type="protein sequence ID" value="ETV86989.1"/>
    <property type="molecule type" value="Genomic_DNA"/>
</dbReference>
<feature type="transmembrane region" description="Helical" evidence="8">
    <location>
        <begin position="342"/>
        <end position="362"/>
    </location>
</feature>
<evidence type="ECO:0000256" key="2">
    <source>
        <dbReference type="ARBA" id="ARBA00022692"/>
    </source>
</evidence>
<dbReference type="SUPFAM" id="SSF52540">
    <property type="entry name" value="P-loop containing nucleoside triphosphate hydrolases"/>
    <property type="match status" value="1"/>
</dbReference>
<dbReference type="GO" id="GO:0005524">
    <property type="term" value="F:ATP binding"/>
    <property type="evidence" value="ECO:0007669"/>
    <property type="project" value="UniProtKB-KW"/>
</dbReference>
<accession>W4H6Q7</accession>
<evidence type="ECO:0000256" key="8">
    <source>
        <dbReference type="SAM" id="Phobius"/>
    </source>
</evidence>
<feature type="compositionally biased region" description="Polar residues" evidence="7">
    <location>
        <begin position="13"/>
        <end position="27"/>
    </location>
</feature>
<proteinExistence type="predicted"/>
<evidence type="ECO:0000259" key="10">
    <source>
        <dbReference type="PROSITE" id="PS50929"/>
    </source>
</evidence>
<feature type="transmembrane region" description="Helical" evidence="8">
    <location>
        <begin position="77"/>
        <end position="96"/>
    </location>
</feature>
<dbReference type="PANTHER" id="PTHR24221">
    <property type="entry name" value="ATP-BINDING CASSETTE SUB-FAMILY B"/>
    <property type="match status" value="1"/>
</dbReference>
<evidence type="ECO:0000256" key="5">
    <source>
        <dbReference type="ARBA" id="ARBA00022989"/>
    </source>
</evidence>
<evidence type="ECO:0000256" key="4">
    <source>
        <dbReference type="ARBA" id="ARBA00022840"/>
    </source>
</evidence>
<dbReference type="InterPro" id="IPR003439">
    <property type="entry name" value="ABC_transporter-like_ATP-bd"/>
</dbReference>
<dbReference type="InterPro" id="IPR036640">
    <property type="entry name" value="ABC1_TM_sf"/>
</dbReference>
<dbReference type="PROSITE" id="PS50929">
    <property type="entry name" value="ABC_TM1F"/>
    <property type="match status" value="1"/>
</dbReference>
<keyword evidence="5 8" id="KW-1133">Transmembrane helix</keyword>
<feature type="domain" description="ABC transmembrane type-1" evidence="10">
    <location>
        <begin position="222"/>
        <end position="509"/>
    </location>
</feature>
<evidence type="ECO:0000256" key="7">
    <source>
        <dbReference type="SAM" id="MobiDB-lite"/>
    </source>
</evidence>
<dbReference type="Pfam" id="PF00664">
    <property type="entry name" value="ABC_membrane"/>
    <property type="match status" value="1"/>
</dbReference>